<organism evidence="1 2">
    <name type="scientific">Streptococcus parauberis NCFD 2020</name>
    <dbReference type="NCBI Taxonomy" id="873447"/>
    <lineage>
        <taxon>Bacteria</taxon>
        <taxon>Bacillati</taxon>
        <taxon>Bacillota</taxon>
        <taxon>Bacilli</taxon>
        <taxon>Lactobacillales</taxon>
        <taxon>Streptococcaceae</taxon>
        <taxon>Streptococcus</taxon>
    </lineage>
</organism>
<name>F1YXQ3_9STRE</name>
<protein>
    <submittedName>
        <fullName evidence="1">Conserved domain protein</fullName>
    </submittedName>
</protein>
<proteinExistence type="predicted"/>
<accession>F1YXQ3</accession>
<evidence type="ECO:0000313" key="1">
    <source>
        <dbReference type="EMBL" id="EGE53036.1"/>
    </source>
</evidence>
<evidence type="ECO:0000313" key="2">
    <source>
        <dbReference type="Proteomes" id="UP000003732"/>
    </source>
</evidence>
<dbReference type="EMBL" id="AEUT02000001">
    <property type="protein sequence ID" value="EGE53036.1"/>
    <property type="molecule type" value="Genomic_DNA"/>
</dbReference>
<dbReference type="Proteomes" id="UP000003732">
    <property type="component" value="Unassembled WGS sequence"/>
</dbReference>
<comment type="caution">
    <text evidence="1">The sequence shown here is derived from an EMBL/GenBank/DDBJ whole genome shotgun (WGS) entry which is preliminary data.</text>
</comment>
<sequence>MLLFAIIYLQSKSFHISTKFIEENASKFRSALIYANTSKVREKRTVFLDDFFFDMVTSK</sequence>
<dbReference type="HOGENOM" id="CLU_2958930_0_0_9"/>
<reference evidence="1 2" key="1">
    <citation type="submission" date="2011-02" db="EMBL/GenBank/DDBJ databases">
        <authorList>
            <person name="Stanhope M.J."/>
            <person name="Durkin A.S."/>
            <person name="Hostetler J."/>
            <person name="Kim M."/>
            <person name="Radune D."/>
            <person name="Singh I."/>
            <person name="Town C.D."/>
        </authorList>
    </citation>
    <scope>NUCLEOTIDE SEQUENCE [LARGE SCALE GENOMIC DNA]</scope>
    <source>
        <strain evidence="1 2">NCFD 2020</strain>
    </source>
</reference>
<dbReference type="AlphaFoldDB" id="F1YXQ3"/>
<gene>
    <name evidence="1" type="ORF">SPB_1382</name>
</gene>